<reference evidence="10 11" key="1">
    <citation type="submission" date="2016-11" db="EMBL/GenBank/DDBJ databases">
        <authorList>
            <person name="Jaros S."/>
            <person name="Januszkiewicz K."/>
            <person name="Wedrychowicz H."/>
        </authorList>
    </citation>
    <scope>NUCLEOTIDE SEQUENCE [LARGE SCALE GENOMIC DNA]</scope>
    <source>
        <strain evidence="10 11">DSM 13106</strain>
    </source>
</reference>
<comment type="pathway">
    <text evidence="1 8">Purine metabolism; guanine degradation; xanthine from guanine: step 1/1.</text>
</comment>
<evidence type="ECO:0000313" key="10">
    <source>
        <dbReference type="EMBL" id="SHI14209.1"/>
    </source>
</evidence>
<dbReference type="InterPro" id="IPR006680">
    <property type="entry name" value="Amidohydro-rel"/>
</dbReference>
<dbReference type="PANTHER" id="PTHR11271:SF6">
    <property type="entry name" value="GUANINE DEAMINASE"/>
    <property type="match status" value="1"/>
</dbReference>
<evidence type="ECO:0000256" key="1">
    <source>
        <dbReference type="ARBA" id="ARBA00004984"/>
    </source>
</evidence>
<accession>A0A1M5YQR1</accession>
<proteinExistence type="inferred from homology"/>
<name>A0A1M5YQR1_9FIRM</name>
<evidence type="ECO:0000256" key="8">
    <source>
        <dbReference type="RuleBase" id="RU366009"/>
    </source>
</evidence>
<dbReference type="STRING" id="1123281.SAMN02745180_02369"/>
<evidence type="ECO:0000259" key="9">
    <source>
        <dbReference type="Pfam" id="PF01979"/>
    </source>
</evidence>
<dbReference type="EMBL" id="FQXR01000014">
    <property type="protein sequence ID" value="SHI14209.1"/>
    <property type="molecule type" value="Genomic_DNA"/>
</dbReference>
<dbReference type="InterPro" id="IPR014311">
    <property type="entry name" value="Guanine_deaminase"/>
</dbReference>
<sequence length="428" mass="48773">MDDNIKIFKGNIIFTPTKDAFKCHNNAYIVVENGKVSGIYDNLEDKLSKEQIIDCSQMLIVPGFVDLHFHAPQFANRGLGLDKELLPWLETYTFPEEKKYEDIHYAEKIYKRLVHEIWKVGTTRIVFFSSIHSESTELLFDLFDKAKIGAYIGKVNMDRNAPDYILEDTEKSLRETENFILKYKDKSDLVKPIVTPRFVPSCTPELLEGLGELALKYNIPVQSHLSENTHEVAWVKELHPESLNYADVYSKYKLFGQTKTVMAHCVYTTDEEIELMAKNHVYAAHCPHSNYNLSSGIMPVRKFLNTNVSVGLATDVSGCHETSIAKVMVSAIQASKIKWLETNREDIALNTSEVFYLGTKGGGSFFGKVGSFEPGYDFDALIIDDSNLGNIENLTLEERLQRFIYIGDDRNIVDRYVKGTKIKEPEVF</sequence>
<protein>
    <recommendedName>
        <fullName evidence="3 7">Guanine deaminase</fullName>
        <shortName evidence="8">Guanase</shortName>
        <ecNumber evidence="3 7">3.5.4.3</ecNumber>
    </recommendedName>
    <alternativeName>
        <fullName evidence="8">Guanine aminohydrolase</fullName>
    </alternativeName>
</protein>
<dbReference type="RefSeq" id="WP_072745004.1">
    <property type="nucleotide sequence ID" value="NZ_FQXR01000014.1"/>
</dbReference>
<dbReference type="PANTHER" id="PTHR11271">
    <property type="entry name" value="GUANINE DEAMINASE"/>
    <property type="match status" value="1"/>
</dbReference>
<dbReference type="GO" id="GO:0006147">
    <property type="term" value="P:guanine catabolic process"/>
    <property type="evidence" value="ECO:0007669"/>
    <property type="project" value="UniProtKB-UniRule"/>
</dbReference>
<dbReference type="GO" id="GO:0008270">
    <property type="term" value="F:zinc ion binding"/>
    <property type="evidence" value="ECO:0007669"/>
    <property type="project" value="UniProtKB-UniRule"/>
</dbReference>
<evidence type="ECO:0000256" key="6">
    <source>
        <dbReference type="ARBA" id="ARBA00022833"/>
    </source>
</evidence>
<dbReference type="EC" id="3.5.4.3" evidence="3 7"/>
<dbReference type="InterPro" id="IPR051607">
    <property type="entry name" value="Metallo-dep_hydrolases"/>
</dbReference>
<dbReference type="UniPathway" id="UPA00603">
    <property type="reaction ID" value="UER00660"/>
</dbReference>
<keyword evidence="6 8" id="KW-0862">Zinc</keyword>
<organism evidence="10 11">
    <name type="scientific">Sporanaerobacter acetigenes DSM 13106</name>
    <dbReference type="NCBI Taxonomy" id="1123281"/>
    <lineage>
        <taxon>Bacteria</taxon>
        <taxon>Bacillati</taxon>
        <taxon>Bacillota</taxon>
        <taxon>Tissierellia</taxon>
        <taxon>Tissierellales</taxon>
        <taxon>Sporanaerobacteraceae</taxon>
        <taxon>Sporanaerobacter</taxon>
    </lineage>
</organism>
<dbReference type="SUPFAM" id="SSF51338">
    <property type="entry name" value="Composite domain of metallo-dependent hydrolases"/>
    <property type="match status" value="2"/>
</dbReference>
<dbReference type="Pfam" id="PF01979">
    <property type="entry name" value="Amidohydro_1"/>
    <property type="match status" value="1"/>
</dbReference>
<dbReference type="InterPro" id="IPR032466">
    <property type="entry name" value="Metal_Hydrolase"/>
</dbReference>
<keyword evidence="4 8" id="KW-0479">Metal-binding</keyword>
<keyword evidence="11" id="KW-1185">Reference proteome</keyword>
<dbReference type="Gene3D" id="2.30.40.10">
    <property type="entry name" value="Urease, subunit C, domain 1"/>
    <property type="match status" value="1"/>
</dbReference>
<comment type="cofactor">
    <cofactor evidence="8">
        <name>Zn(2+)</name>
        <dbReference type="ChEBI" id="CHEBI:29105"/>
    </cofactor>
    <text evidence="8">Binds 1 zinc ion per subunit.</text>
</comment>
<feature type="domain" description="Amidohydrolase-related" evidence="9">
    <location>
        <begin position="60"/>
        <end position="420"/>
    </location>
</feature>
<evidence type="ECO:0000313" key="11">
    <source>
        <dbReference type="Proteomes" id="UP000184389"/>
    </source>
</evidence>
<evidence type="ECO:0000256" key="5">
    <source>
        <dbReference type="ARBA" id="ARBA00022801"/>
    </source>
</evidence>
<dbReference type="SUPFAM" id="SSF51556">
    <property type="entry name" value="Metallo-dependent hydrolases"/>
    <property type="match status" value="1"/>
</dbReference>
<comment type="catalytic activity">
    <reaction evidence="8">
        <text>guanine + H2O + H(+) = xanthine + NH4(+)</text>
        <dbReference type="Rhea" id="RHEA:14665"/>
        <dbReference type="ChEBI" id="CHEBI:15377"/>
        <dbReference type="ChEBI" id="CHEBI:15378"/>
        <dbReference type="ChEBI" id="CHEBI:16235"/>
        <dbReference type="ChEBI" id="CHEBI:17712"/>
        <dbReference type="ChEBI" id="CHEBI:28938"/>
        <dbReference type="EC" id="3.5.4.3"/>
    </reaction>
</comment>
<dbReference type="GO" id="GO:0008892">
    <property type="term" value="F:guanine deaminase activity"/>
    <property type="evidence" value="ECO:0007669"/>
    <property type="project" value="UniProtKB-UniRule"/>
</dbReference>
<evidence type="ECO:0000256" key="7">
    <source>
        <dbReference type="NCBIfam" id="TIGR02967"/>
    </source>
</evidence>
<dbReference type="OrthoDB" id="9807210at2"/>
<dbReference type="Proteomes" id="UP000184389">
    <property type="component" value="Unassembled WGS sequence"/>
</dbReference>
<dbReference type="AlphaFoldDB" id="A0A1M5YQR1"/>
<comment type="function">
    <text evidence="8">Catalyzes the hydrolytic deamination of guanine, producing xanthine and ammonia.</text>
</comment>
<evidence type="ECO:0000256" key="2">
    <source>
        <dbReference type="ARBA" id="ARBA00006745"/>
    </source>
</evidence>
<evidence type="ECO:0000256" key="3">
    <source>
        <dbReference type="ARBA" id="ARBA00012781"/>
    </source>
</evidence>
<keyword evidence="5 8" id="KW-0378">Hydrolase</keyword>
<comment type="similarity">
    <text evidence="2 8">Belongs to the metallo-dependent hydrolases superfamily. ATZ/TRZ family.</text>
</comment>
<dbReference type="GO" id="GO:0005829">
    <property type="term" value="C:cytosol"/>
    <property type="evidence" value="ECO:0007669"/>
    <property type="project" value="TreeGrafter"/>
</dbReference>
<evidence type="ECO:0000256" key="4">
    <source>
        <dbReference type="ARBA" id="ARBA00022723"/>
    </source>
</evidence>
<gene>
    <name evidence="10" type="ORF">SAMN02745180_02369</name>
</gene>
<dbReference type="NCBIfam" id="TIGR02967">
    <property type="entry name" value="guan_deamin"/>
    <property type="match status" value="1"/>
</dbReference>
<dbReference type="Gene3D" id="3.20.20.140">
    <property type="entry name" value="Metal-dependent hydrolases"/>
    <property type="match status" value="1"/>
</dbReference>
<dbReference type="InterPro" id="IPR011059">
    <property type="entry name" value="Metal-dep_hydrolase_composite"/>
</dbReference>